<dbReference type="EMBL" id="VSFF01000004">
    <property type="protein sequence ID" value="TYC15999.1"/>
    <property type="molecule type" value="Genomic_DNA"/>
</dbReference>
<keyword evidence="6" id="KW-1185">Reference proteome</keyword>
<feature type="chain" id="PRO_5022972158" evidence="3">
    <location>
        <begin position="39"/>
        <end position="753"/>
    </location>
</feature>
<feature type="region of interest" description="Disordered" evidence="2">
    <location>
        <begin position="141"/>
        <end position="168"/>
    </location>
</feature>
<reference evidence="5 6" key="1">
    <citation type="submission" date="2019-08" db="EMBL/GenBank/DDBJ databases">
        <title>Actinomadura sp. nov. CYP1-5 isolated from mountain soil.</title>
        <authorList>
            <person name="Songsumanus A."/>
            <person name="Kuncharoen N."/>
            <person name="Kudo T."/>
            <person name="Yuki M."/>
            <person name="Igarashi Y."/>
            <person name="Tanasupawat S."/>
        </authorList>
    </citation>
    <scope>NUCLEOTIDE SEQUENCE [LARGE SCALE GENOMIC DNA]</scope>
    <source>
        <strain evidence="5 6">GKU157</strain>
    </source>
</reference>
<dbReference type="GO" id="GO:0004252">
    <property type="term" value="F:serine-type endopeptidase activity"/>
    <property type="evidence" value="ECO:0007669"/>
    <property type="project" value="InterPro"/>
</dbReference>
<dbReference type="SUPFAM" id="SSF52266">
    <property type="entry name" value="SGNH hydrolase"/>
    <property type="match status" value="1"/>
</dbReference>
<dbReference type="InterPro" id="IPR009003">
    <property type="entry name" value="Peptidase_S1_PA"/>
</dbReference>
<dbReference type="Proteomes" id="UP000322634">
    <property type="component" value="Unassembled WGS sequence"/>
</dbReference>
<dbReference type="InterPro" id="IPR001254">
    <property type="entry name" value="Trypsin_dom"/>
</dbReference>
<gene>
    <name evidence="5" type="ORF">FXF65_11755</name>
</gene>
<dbReference type="OrthoDB" id="3201914at2"/>
<dbReference type="GO" id="GO:0006508">
    <property type="term" value="P:proteolysis"/>
    <property type="evidence" value="ECO:0007669"/>
    <property type="project" value="UniProtKB-KW"/>
</dbReference>
<dbReference type="InterPro" id="IPR028994">
    <property type="entry name" value="Integrin_alpha_N"/>
</dbReference>
<feature type="domain" description="Peptidase S1" evidence="4">
    <location>
        <begin position="48"/>
        <end position="250"/>
    </location>
</feature>
<dbReference type="PROSITE" id="PS50240">
    <property type="entry name" value="TRYPSIN_DOM"/>
    <property type="match status" value="1"/>
</dbReference>
<dbReference type="InterPro" id="IPR013517">
    <property type="entry name" value="FG-GAP"/>
</dbReference>
<keyword evidence="5" id="KW-0645">Protease</keyword>
<dbReference type="SUPFAM" id="SSF50494">
    <property type="entry name" value="Trypsin-like serine proteases"/>
    <property type="match status" value="1"/>
</dbReference>
<dbReference type="Pfam" id="PF00089">
    <property type="entry name" value="Trypsin"/>
    <property type="match status" value="1"/>
</dbReference>
<dbReference type="InterPro" id="IPR013830">
    <property type="entry name" value="SGNH_hydro"/>
</dbReference>
<dbReference type="AlphaFoldDB" id="A0A5D0UFU9"/>
<name>A0A5D0UFU9_9ACTN</name>
<dbReference type="PANTHER" id="PTHR30383">
    <property type="entry name" value="THIOESTERASE 1/PROTEASE 1/LYSOPHOSPHOLIPASE L1"/>
    <property type="match status" value="1"/>
</dbReference>
<dbReference type="InterPro" id="IPR036514">
    <property type="entry name" value="SGNH_hydro_sf"/>
</dbReference>
<feature type="compositionally biased region" description="Basic and acidic residues" evidence="2">
    <location>
        <begin position="141"/>
        <end position="154"/>
    </location>
</feature>
<keyword evidence="1 3" id="KW-0732">Signal</keyword>
<sequence length="753" mass="79802">MDRTIFAGGYGVRRIRMLSRRLVQGLAAALVATSAVVAAPSVPSALAIVGGEPALTTFGQVEVLTDGEFNCSGSLIAENWVLTAKHCVQPGETVTVRIGSRMRGNGAVSDVLRQVEHPDADVLLLEIREPVQPFNRAIQYDDTRRPGNNERLDVHGWGATQDGSTEPSPVLRSAQIRLEDNHAEPEIPGEGVPGGMLRSTGINGHTGRADSGAGVIYNGVLVAVHSNEDEGDMFAVALESIRGWIQQNTRIPPVRTRIAVDDLLNMPLGDSITYGIGSSSGAGYRDELRRRLVADGPHSLDFVGSQQSGQSPDRDHEGYPGAMIKDIARRADTAVPLYHPNVVLLHAGTNDLERGDAAAAPAALGSLIDQVVEDAPNAAVLVSELVPSKDGAVQSRIEAFNKQIPGLVAQRARTGKHVAVVDMSDVTTDDLADNLHPNDRGYAKMADAFEDALLTAAAKDWIVDAGTPGCTDAPGRWLPRGKIASGVGLSKADSVHFADIDGDGRDDYLVVDDDSGAVRAWINAGGDQDGKPGWIERGQIASGVKLDAQEGIDFADIDGDGRDDYLVYNTVTGAVKAWINVGGDRDGKPGWIERGQIASGVESTARPVFADIDGDKRADYLMANPRTGTVRAWINAGGDRDGKPGWIERGQIASGVTPMGMGPYFANVDCDIRADYLIADPQTSAVKAWLNRGGDRDGKPGWIERGQIASGVLPDGHTLAFADIDGDGRDDYLAVNVEDGSVQAWINKGGDPA</sequence>
<feature type="region of interest" description="Disordered" evidence="2">
    <location>
        <begin position="299"/>
        <end position="320"/>
    </location>
</feature>
<evidence type="ECO:0000256" key="3">
    <source>
        <dbReference type="SAM" id="SignalP"/>
    </source>
</evidence>
<dbReference type="GO" id="GO:0004622">
    <property type="term" value="F:phosphatidylcholine lysophospholipase activity"/>
    <property type="evidence" value="ECO:0007669"/>
    <property type="project" value="TreeGrafter"/>
</dbReference>
<evidence type="ECO:0000256" key="1">
    <source>
        <dbReference type="ARBA" id="ARBA00022729"/>
    </source>
</evidence>
<dbReference type="Gene3D" id="2.40.10.10">
    <property type="entry name" value="Trypsin-like serine proteases"/>
    <property type="match status" value="1"/>
</dbReference>
<dbReference type="SUPFAM" id="SSF69318">
    <property type="entry name" value="Integrin alpha N-terminal domain"/>
    <property type="match status" value="1"/>
</dbReference>
<dbReference type="Pfam" id="PF13517">
    <property type="entry name" value="FG-GAP_3"/>
    <property type="match status" value="1"/>
</dbReference>
<keyword evidence="5" id="KW-0378">Hydrolase</keyword>
<protein>
    <submittedName>
        <fullName evidence="5">Trypsin-like serine protease</fullName>
    </submittedName>
</protein>
<dbReference type="Pfam" id="PF13472">
    <property type="entry name" value="Lipase_GDSL_2"/>
    <property type="match status" value="1"/>
</dbReference>
<proteinExistence type="predicted"/>
<organism evidence="5 6">
    <name type="scientific">Actinomadura syzygii</name>
    <dbReference type="NCBI Taxonomy" id="1427538"/>
    <lineage>
        <taxon>Bacteria</taxon>
        <taxon>Bacillati</taxon>
        <taxon>Actinomycetota</taxon>
        <taxon>Actinomycetes</taxon>
        <taxon>Streptosporangiales</taxon>
        <taxon>Thermomonosporaceae</taxon>
        <taxon>Actinomadura</taxon>
    </lineage>
</organism>
<evidence type="ECO:0000259" key="4">
    <source>
        <dbReference type="PROSITE" id="PS50240"/>
    </source>
</evidence>
<dbReference type="CDD" id="cd01833">
    <property type="entry name" value="XynB_like"/>
    <property type="match status" value="1"/>
</dbReference>
<dbReference type="InterPro" id="IPR043504">
    <property type="entry name" value="Peptidase_S1_PA_chymotrypsin"/>
</dbReference>
<dbReference type="RefSeq" id="WP_148349794.1">
    <property type="nucleotide sequence ID" value="NZ_JBHSBF010000009.1"/>
</dbReference>
<dbReference type="InterPro" id="IPR051532">
    <property type="entry name" value="Ester_Hydrolysis_Enzymes"/>
</dbReference>
<evidence type="ECO:0000256" key="2">
    <source>
        <dbReference type="SAM" id="MobiDB-lite"/>
    </source>
</evidence>
<evidence type="ECO:0000313" key="5">
    <source>
        <dbReference type="EMBL" id="TYC15999.1"/>
    </source>
</evidence>
<comment type="caution">
    <text evidence="5">The sequence shown here is derived from an EMBL/GenBank/DDBJ whole genome shotgun (WGS) entry which is preliminary data.</text>
</comment>
<dbReference type="Gene3D" id="3.40.50.1110">
    <property type="entry name" value="SGNH hydrolase"/>
    <property type="match status" value="1"/>
</dbReference>
<dbReference type="PANTHER" id="PTHR30383:SF5">
    <property type="entry name" value="SGNH HYDROLASE-TYPE ESTERASE DOMAIN-CONTAINING PROTEIN"/>
    <property type="match status" value="1"/>
</dbReference>
<accession>A0A5D0UFU9</accession>
<dbReference type="SMART" id="SM00020">
    <property type="entry name" value="Tryp_SPc"/>
    <property type="match status" value="1"/>
</dbReference>
<feature type="signal peptide" evidence="3">
    <location>
        <begin position="1"/>
        <end position="38"/>
    </location>
</feature>
<evidence type="ECO:0000313" key="6">
    <source>
        <dbReference type="Proteomes" id="UP000322634"/>
    </source>
</evidence>